<evidence type="ECO:0000313" key="2">
    <source>
        <dbReference type="Proteomes" id="UP001054837"/>
    </source>
</evidence>
<dbReference type="AlphaFoldDB" id="A0AAV4WBU8"/>
<organism evidence="1 2">
    <name type="scientific">Caerostris darwini</name>
    <dbReference type="NCBI Taxonomy" id="1538125"/>
    <lineage>
        <taxon>Eukaryota</taxon>
        <taxon>Metazoa</taxon>
        <taxon>Ecdysozoa</taxon>
        <taxon>Arthropoda</taxon>
        <taxon>Chelicerata</taxon>
        <taxon>Arachnida</taxon>
        <taxon>Araneae</taxon>
        <taxon>Araneomorphae</taxon>
        <taxon>Entelegynae</taxon>
        <taxon>Araneoidea</taxon>
        <taxon>Araneidae</taxon>
        <taxon>Caerostris</taxon>
    </lineage>
</organism>
<dbReference type="EMBL" id="BPLQ01014491">
    <property type="protein sequence ID" value="GIY80316.1"/>
    <property type="molecule type" value="Genomic_DNA"/>
</dbReference>
<sequence>MDVIENPWHIHERYLVLREPTSTEDSSEQLKLVPQEEWAVMLHQFLDNLGQYIQKTVSSSKTHLSLLKSFLYASAPYIQLYSPHLPRDYFRFSKLKLKMKRQQRWSGDVSESVYRPVPIER</sequence>
<keyword evidence="2" id="KW-1185">Reference proteome</keyword>
<dbReference type="Proteomes" id="UP001054837">
    <property type="component" value="Unassembled WGS sequence"/>
</dbReference>
<gene>
    <name evidence="1" type="ORF">CDAR_123401</name>
</gene>
<reference evidence="1 2" key="1">
    <citation type="submission" date="2021-06" db="EMBL/GenBank/DDBJ databases">
        <title>Caerostris darwini draft genome.</title>
        <authorList>
            <person name="Kono N."/>
            <person name="Arakawa K."/>
        </authorList>
    </citation>
    <scope>NUCLEOTIDE SEQUENCE [LARGE SCALE GENOMIC DNA]</scope>
</reference>
<accession>A0AAV4WBU8</accession>
<name>A0AAV4WBU8_9ARAC</name>
<comment type="caution">
    <text evidence="1">The sequence shown here is derived from an EMBL/GenBank/DDBJ whole genome shotgun (WGS) entry which is preliminary data.</text>
</comment>
<evidence type="ECO:0000313" key="1">
    <source>
        <dbReference type="EMBL" id="GIY80316.1"/>
    </source>
</evidence>
<protein>
    <submittedName>
        <fullName evidence="1">Uncharacterized protein</fullName>
    </submittedName>
</protein>
<proteinExistence type="predicted"/>